<keyword evidence="7" id="KW-0449">Lipoprotein</keyword>
<keyword evidence="9" id="KW-0812">Transmembrane</keyword>
<dbReference type="EMBL" id="JBHFQA010000011">
    <property type="protein sequence ID" value="KAL2091098.1"/>
    <property type="molecule type" value="Genomic_DNA"/>
</dbReference>
<evidence type="ECO:0000256" key="5">
    <source>
        <dbReference type="ARBA" id="ARBA00022729"/>
    </source>
</evidence>
<dbReference type="AlphaFoldDB" id="A0ABD1JWJ0"/>
<comment type="similarity">
    <text evidence="2">Belongs to the motilin family.</text>
</comment>
<keyword evidence="6" id="KW-0027">Amidation</keyword>
<evidence type="ECO:0000256" key="3">
    <source>
        <dbReference type="ARBA" id="ARBA00022525"/>
    </source>
</evidence>
<feature type="region of interest" description="Disordered" evidence="8">
    <location>
        <begin position="66"/>
        <end position="102"/>
    </location>
</feature>
<dbReference type="GO" id="GO:0005179">
    <property type="term" value="F:hormone activity"/>
    <property type="evidence" value="ECO:0007669"/>
    <property type="project" value="UniProtKB-KW"/>
</dbReference>
<reference evidence="11 12" key="1">
    <citation type="submission" date="2024-09" db="EMBL/GenBank/DDBJ databases">
        <title>A chromosome-level genome assembly of Gray's grenadier anchovy, Coilia grayii.</title>
        <authorList>
            <person name="Fu Z."/>
        </authorList>
    </citation>
    <scope>NUCLEOTIDE SEQUENCE [LARGE SCALE GENOMIC DNA]</scope>
    <source>
        <strain evidence="11">G4</strain>
        <tissue evidence="11">Muscle</tissue>
    </source>
</reference>
<evidence type="ECO:0000313" key="12">
    <source>
        <dbReference type="Proteomes" id="UP001591681"/>
    </source>
</evidence>
<evidence type="ECO:0000256" key="1">
    <source>
        <dbReference type="ARBA" id="ARBA00004613"/>
    </source>
</evidence>
<keyword evidence="5" id="KW-0732">Signal</keyword>
<dbReference type="InterPro" id="IPR006737">
    <property type="entry name" value="Motilin_assoc"/>
</dbReference>
<dbReference type="Pfam" id="PF04643">
    <property type="entry name" value="Motilin_assoc"/>
    <property type="match status" value="1"/>
</dbReference>
<comment type="caution">
    <text evidence="11">The sequence shown here is derived from an EMBL/GenBank/DDBJ whole genome shotgun (WGS) entry which is preliminary data.</text>
</comment>
<keyword evidence="9" id="KW-0472">Membrane</keyword>
<feature type="domain" description="Motilin/ghrelin-associated peptide" evidence="10">
    <location>
        <begin position="95"/>
        <end position="136"/>
    </location>
</feature>
<dbReference type="Proteomes" id="UP001591681">
    <property type="component" value="Unassembled WGS sequence"/>
</dbReference>
<protein>
    <recommendedName>
        <fullName evidence="10">Motilin/ghrelin-associated peptide domain-containing protein</fullName>
    </recommendedName>
</protein>
<evidence type="ECO:0000256" key="9">
    <source>
        <dbReference type="SAM" id="Phobius"/>
    </source>
</evidence>
<proteinExistence type="inferred from homology"/>
<keyword evidence="9" id="KW-1133">Transmembrane helix</keyword>
<evidence type="ECO:0000256" key="6">
    <source>
        <dbReference type="ARBA" id="ARBA00022815"/>
    </source>
</evidence>
<keyword evidence="3" id="KW-0964">Secreted</keyword>
<dbReference type="PANTHER" id="PTHR14122:SF1">
    <property type="entry name" value="APPETITE-REGULATING HORMONE"/>
    <property type="match status" value="1"/>
</dbReference>
<evidence type="ECO:0000256" key="8">
    <source>
        <dbReference type="SAM" id="MobiDB-lite"/>
    </source>
</evidence>
<organism evidence="11 12">
    <name type="scientific">Coilia grayii</name>
    <name type="common">Gray's grenadier anchovy</name>
    <dbReference type="NCBI Taxonomy" id="363190"/>
    <lineage>
        <taxon>Eukaryota</taxon>
        <taxon>Metazoa</taxon>
        <taxon>Chordata</taxon>
        <taxon>Craniata</taxon>
        <taxon>Vertebrata</taxon>
        <taxon>Euteleostomi</taxon>
        <taxon>Actinopterygii</taxon>
        <taxon>Neopterygii</taxon>
        <taxon>Teleostei</taxon>
        <taxon>Clupei</taxon>
        <taxon>Clupeiformes</taxon>
        <taxon>Clupeoidei</taxon>
        <taxon>Engraulidae</taxon>
        <taxon>Coilinae</taxon>
        <taxon>Coilia</taxon>
    </lineage>
</organism>
<name>A0ABD1JWJ0_9TELE</name>
<dbReference type="GO" id="GO:0005576">
    <property type="term" value="C:extracellular region"/>
    <property type="evidence" value="ECO:0007669"/>
    <property type="project" value="UniProtKB-SubCell"/>
</dbReference>
<evidence type="ECO:0000256" key="2">
    <source>
        <dbReference type="ARBA" id="ARBA00006473"/>
    </source>
</evidence>
<dbReference type="InterPro" id="IPR005441">
    <property type="entry name" value="Preproghrelin"/>
</dbReference>
<gene>
    <name evidence="11" type="ORF">ACEWY4_013361</name>
</gene>
<dbReference type="PANTHER" id="PTHR14122">
    <property type="entry name" value="GHRELIN PRECURSOR"/>
    <property type="match status" value="1"/>
</dbReference>
<evidence type="ECO:0000256" key="7">
    <source>
        <dbReference type="ARBA" id="ARBA00023288"/>
    </source>
</evidence>
<evidence type="ECO:0000259" key="10">
    <source>
        <dbReference type="Pfam" id="PF04643"/>
    </source>
</evidence>
<keyword evidence="12" id="KW-1185">Reference proteome</keyword>
<sequence>MQTCSIKTASSYLFIPNRDRTVRRVFSSVDLQSFTMLLWGGRASRMIVLVCSVVLLMETVTAGSSFLSPAQKPQGKGKPPRVGRRDVAPQETPQEDVHSLVSPPFRLGMTMTAAEYEEHGPALQRILDTILGDTAD</sequence>
<comment type="subcellular location">
    <subcellularLocation>
        <location evidence="1">Secreted</location>
    </subcellularLocation>
</comment>
<evidence type="ECO:0000256" key="4">
    <source>
        <dbReference type="ARBA" id="ARBA00022702"/>
    </source>
</evidence>
<accession>A0ABD1JWJ0</accession>
<keyword evidence="4" id="KW-0372">Hormone</keyword>
<feature type="transmembrane region" description="Helical" evidence="9">
    <location>
        <begin position="46"/>
        <end position="68"/>
    </location>
</feature>
<evidence type="ECO:0000313" key="11">
    <source>
        <dbReference type="EMBL" id="KAL2091098.1"/>
    </source>
</evidence>